<feature type="binding site" evidence="11">
    <location>
        <position position="241"/>
    </location>
    <ligand>
        <name>FMN</name>
        <dbReference type="ChEBI" id="CHEBI:58210"/>
    </ligand>
</feature>
<comment type="caution">
    <text evidence="13">The sequence shown here is derived from an EMBL/GenBank/DDBJ whole genome shotgun (WGS) entry which is preliminary data.</text>
</comment>
<sequence>MSLLDKIGMRMMRSLDPETAHGLAIKALKAGLGPKANPEYPDLATELAGLSLPNPVGLAAGFDKDAEVVDPMLAAGFGFVEAGSVTPRPQAGNPRPRLFRLSADQAVINRMGFNNKGLDGFADRLRARRGRGGIVGANLGANKDTPDKPADYVKGLGVLWNLADYFTINISSPNTPGLRDLQSGDALSELLGRINEKRGELAGDEASKPIFLKVAPDLDFAQIERIVEAVRGYGLSGLIVSNTTLSRPEGLRSRFKDEAGGLSGAPLMHLSTQILREFYVASEGRIPLIGVGGIASGGDAYLKIRAGASAVQLYSAMVYKGPGLAARICKDLVARLHADGFTNIKDAVGTLHGPNGS</sequence>
<dbReference type="NCBIfam" id="TIGR01036">
    <property type="entry name" value="pyrD_sub2"/>
    <property type="match status" value="1"/>
</dbReference>
<dbReference type="InterPro" id="IPR013785">
    <property type="entry name" value="Aldolase_TIM"/>
</dbReference>
<feature type="binding site" evidence="11">
    <location>
        <position position="64"/>
    </location>
    <ligand>
        <name>substrate</name>
    </ligand>
</feature>
<evidence type="ECO:0000256" key="4">
    <source>
        <dbReference type="ARBA" id="ARBA00005359"/>
    </source>
</evidence>
<keyword evidence="6 11" id="KW-0288">FMN</keyword>
<comment type="cofactor">
    <cofactor evidence="11">
        <name>FMN</name>
        <dbReference type="ChEBI" id="CHEBI:58210"/>
    </cofactor>
    <text evidence="11">Binds 1 FMN per subunit.</text>
</comment>
<dbReference type="PROSITE" id="PS00911">
    <property type="entry name" value="DHODEHASE_1"/>
    <property type="match status" value="1"/>
</dbReference>
<dbReference type="GO" id="GO:0006207">
    <property type="term" value="P:'de novo' pyrimidine nucleobase biosynthetic process"/>
    <property type="evidence" value="ECO:0007669"/>
    <property type="project" value="UniProtKB-UniRule"/>
</dbReference>
<evidence type="ECO:0000256" key="10">
    <source>
        <dbReference type="ARBA" id="ARBA00048639"/>
    </source>
</evidence>
<dbReference type="Pfam" id="PF01180">
    <property type="entry name" value="DHO_dh"/>
    <property type="match status" value="1"/>
</dbReference>
<name>A0A7C5LZ88_9PROT</name>
<evidence type="ECO:0000256" key="3">
    <source>
        <dbReference type="ARBA" id="ARBA00005161"/>
    </source>
</evidence>
<dbReference type="EC" id="1.3.5.2" evidence="11"/>
<evidence type="ECO:0000256" key="11">
    <source>
        <dbReference type="HAMAP-Rule" id="MF_00225"/>
    </source>
</evidence>
<feature type="binding site" evidence="11">
    <location>
        <position position="293"/>
    </location>
    <ligand>
        <name>FMN</name>
        <dbReference type="ChEBI" id="CHEBI:58210"/>
    </ligand>
</feature>
<feature type="binding site" evidence="11">
    <location>
        <position position="169"/>
    </location>
    <ligand>
        <name>FMN</name>
        <dbReference type="ChEBI" id="CHEBI:58210"/>
    </ligand>
</feature>
<evidence type="ECO:0000256" key="5">
    <source>
        <dbReference type="ARBA" id="ARBA00022630"/>
    </source>
</evidence>
<comment type="subcellular location">
    <subcellularLocation>
        <location evidence="11">Cell membrane</location>
        <topology evidence="11">Peripheral membrane protein</topology>
    </subcellularLocation>
    <subcellularLocation>
        <location evidence="2">Membrane</location>
    </subcellularLocation>
</comment>
<dbReference type="GO" id="GO:0005886">
    <property type="term" value="C:plasma membrane"/>
    <property type="evidence" value="ECO:0007669"/>
    <property type="project" value="UniProtKB-SubCell"/>
</dbReference>
<keyword evidence="8 11" id="KW-0560">Oxidoreductase</keyword>
<evidence type="ECO:0000256" key="1">
    <source>
        <dbReference type="ARBA" id="ARBA00003125"/>
    </source>
</evidence>
<feature type="binding site" evidence="11">
    <location>
        <position position="264"/>
    </location>
    <ligand>
        <name>FMN</name>
        <dbReference type="ChEBI" id="CHEBI:58210"/>
    </ligand>
</feature>
<keyword evidence="5 11" id="KW-0285">Flavoprotein</keyword>
<feature type="binding site" evidence="11">
    <location>
        <begin position="314"/>
        <end position="315"/>
    </location>
    <ligand>
        <name>FMN</name>
        <dbReference type="ChEBI" id="CHEBI:58210"/>
    </ligand>
</feature>
<protein>
    <recommendedName>
        <fullName evidence="11">Dihydroorotate dehydrogenase (quinone)</fullName>
        <ecNumber evidence="11">1.3.5.2</ecNumber>
    </recommendedName>
    <alternativeName>
        <fullName evidence="11">DHOdehase</fullName>
        <shortName evidence="11">DHOD</shortName>
        <shortName evidence="11">DHODase</shortName>
    </alternativeName>
    <alternativeName>
        <fullName evidence="11">Dihydroorotate oxidase</fullName>
    </alternativeName>
</protein>
<comment type="catalytic activity">
    <reaction evidence="10 11">
        <text>(S)-dihydroorotate + a quinone = orotate + a quinol</text>
        <dbReference type="Rhea" id="RHEA:30187"/>
        <dbReference type="ChEBI" id="CHEBI:24646"/>
        <dbReference type="ChEBI" id="CHEBI:30839"/>
        <dbReference type="ChEBI" id="CHEBI:30864"/>
        <dbReference type="ChEBI" id="CHEBI:132124"/>
        <dbReference type="EC" id="1.3.5.2"/>
    </reaction>
</comment>
<comment type="function">
    <text evidence="1 11">Catalyzes the conversion of dihydroorotate to orotate with quinone as electron acceptor.</text>
</comment>
<feature type="binding site" evidence="11">
    <location>
        <position position="138"/>
    </location>
    <ligand>
        <name>FMN</name>
        <dbReference type="ChEBI" id="CHEBI:58210"/>
    </ligand>
</feature>
<dbReference type="PROSITE" id="PS00912">
    <property type="entry name" value="DHODEHASE_2"/>
    <property type="match status" value="1"/>
</dbReference>
<comment type="similarity">
    <text evidence="4 11">Belongs to the dihydroorotate dehydrogenase family. Type 2 subfamily.</text>
</comment>
<reference evidence="13" key="1">
    <citation type="journal article" date="2020" name="mSystems">
        <title>Genome- and Community-Level Interaction Insights into Carbon Utilization and Element Cycling Functions of Hydrothermarchaeota in Hydrothermal Sediment.</title>
        <authorList>
            <person name="Zhou Z."/>
            <person name="Liu Y."/>
            <person name="Xu W."/>
            <person name="Pan J."/>
            <person name="Luo Z.H."/>
            <person name="Li M."/>
        </authorList>
    </citation>
    <scope>NUCLEOTIDE SEQUENCE [LARGE SCALE GENOMIC DNA]</scope>
    <source>
        <strain evidence="13">HyVt-485</strain>
    </source>
</reference>
<feature type="binding site" evidence="11">
    <location>
        <position position="174"/>
    </location>
    <ligand>
        <name>substrate</name>
    </ligand>
</feature>
<dbReference type="HAMAP" id="MF_00225">
    <property type="entry name" value="DHO_dh_type2"/>
    <property type="match status" value="1"/>
</dbReference>
<dbReference type="AlphaFoldDB" id="A0A7C5LZ88"/>
<dbReference type="InterPro" id="IPR005720">
    <property type="entry name" value="Dihydroorotate_DH_cat"/>
</dbReference>
<evidence type="ECO:0000256" key="9">
    <source>
        <dbReference type="ARBA" id="ARBA00023136"/>
    </source>
</evidence>
<feature type="domain" description="Dihydroorotate dehydrogenase catalytic" evidence="12">
    <location>
        <begin position="43"/>
        <end position="336"/>
    </location>
</feature>
<dbReference type="GO" id="GO:0005737">
    <property type="term" value="C:cytoplasm"/>
    <property type="evidence" value="ECO:0007669"/>
    <property type="project" value="InterPro"/>
</dbReference>
<keyword evidence="11" id="KW-1003">Cell membrane</keyword>
<evidence type="ECO:0000256" key="2">
    <source>
        <dbReference type="ARBA" id="ARBA00004370"/>
    </source>
</evidence>
<feature type="active site" description="Nucleophile" evidence="11">
    <location>
        <position position="172"/>
    </location>
</feature>
<evidence type="ECO:0000313" key="13">
    <source>
        <dbReference type="EMBL" id="HHL42432.1"/>
    </source>
</evidence>
<comment type="pathway">
    <text evidence="3 11">Pyrimidine metabolism; UMP biosynthesis via de novo pathway; orotate from (S)-dihydroorotate (quinone route): step 1/1.</text>
</comment>
<dbReference type="PANTHER" id="PTHR48109:SF4">
    <property type="entry name" value="DIHYDROOROTATE DEHYDROGENASE (QUINONE), MITOCHONDRIAL"/>
    <property type="match status" value="1"/>
</dbReference>
<dbReference type="SUPFAM" id="SSF51395">
    <property type="entry name" value="FMN-linked oxidoreductases"/>
    <property type="match status" value="1"/>
</dbReference>
<gene>
    <name evidence="11" type="primary">pyrD</name>
    <name evidence="13" type="ORF">ENJ42_02345</name>
</gene>
<evidence type="ECO:0000256" key="7">
    <source>
        <dbReference type="ARBA" id="ARBA00022975"/>
    </source>
</evidence>
<keyword evidence="7 11" id="KW-0665">Pyrimidine biosynthesis</keyword>
<dbReference type="InterPro" id="IPR001295">
    <property type="entry name" value="Dihydroorotate_DH_CS"/>
</dbReference>
<evidence type="ECO:0000256" key="8">
    <source>
        <dbReference type="ARBA" id="ARBA00023002"/>
    </source>
</evidence>
<dbReference type="UniPathway" id="UPA00070">
    <property type="reaction ID" value="UER00946"/>
</dbReference>
<feature type="binding site" evidence="11">
    <location>
        <position position="213"/>
    </location>
    <ligand>
        <name>FMN</name>
        <dbReference type="ChEBI" id="CHEBI:58210"/>
    </ligand>
</feature>
<dbReference type="CDD" id="cd04738">
    <property type="entry name" value="DHOD_2_like"/>
    <property type="match status" value="1"/>
</dbReference>
<evidence type="ECO:0000256" key="6">
    <source>
        <dbReference type="ARBA" id="ARBA00022643"/>
    </source>
</evidence>
<feature type="binding site" evidence="11">
    <location>
        <begin position="109"/>
        <end position="113"/>
    </location>
    <ligand>
        <name>substrate</name>
    </ligand>
</feature>
<comment type="subunit">
    <text evidence="11">Monomer.</text>
</comment>
<organism evidence="13">
    <name type="scientific">Hellea balneolensis</name>
    <dbReference type="NCBI Taxonomy" id="287478"/>
    <lineage>
        <taxon>Bacteria</taxon>
        <taxon>Pseudomonadati</taxon>
        <taxon>Pseudomonadota</taxon>
        <taxon>Alphaproteobacteria</taxon>
        <taxon>Maricaulales</taxon>
        <taxon>Robiginitomaculaceae</taxon>
        <taxon>Hellea</taxon>
    </lineage>
</organism>
<dbReference type="PANTHER" id="PTHR48109">
    <property type="entry name" value="DIHYDROOROTATE DEHYDROGENASE (QUINONE), MITOCHONDRIAL-RELATED"/>
    <property type="match status" value="1"/>
</dbReference>
<accession>A0A7C5LZ88</accession>
<keyword evidence="9 11" id="KW-0472">Membrane</keyword>
<dbReference type="Gene3D" id="3.20.20.70">
    <property type="entry name" value="Aldolase class I"/>
    <property type="match status" value="1"/>
</dbReference>
<dbReference type="InterPro" id="IPR050074">
    <property type="entry name" value="DHO_dehydrogenase"/>
</dbReference>
<feature type="binding site" evidence="11">
    <location>
        <begin position="60"/>
        <end position="64"/>
    </location>
    <ligand>
        <name>FMN</name>
        <dbReference type="ChEBI" id="CHEBI:58210"/>
    </ligand>
</feature>
<dbReference type="GO" id="GO:0106430">
    <property type="term" value="F:dihydroorotate dehydrogenase (quinone) activity"/>
    <property type="evidence" value="ECO:0007669"/>
    <property type="project" value="UniProtKB-EC"/>
</dbReference>
<dbReference type="Proteomes" id="UP000885830">
    <property type="component" value="Unassembled WGS sequence"/>
</dbReference>
<dbReference type="EMBL" id="DRMJ01000113">
    <property type="protein sequence ID" value="HHL42432.1"/>
    <property type="molecule type" value="Genomic_DNA"/>
</dbReference>
<dbReference type="NCBIfam" id="NF003645">
    <property type="entry name" value="PRK05286.1-2"/>
    <property type="match status" value="1"/>
</dbReference>
<feature type="binding site" evidence="11">
    <location>
        <begin position="242"/>
        <end position="243"/>
    </location>
    <ligand>
        <name>substrate</name>
    </ligand>
</feature>
<feature type="binding site" evidence="11">
    <location>
        <position position="84"/>
    </location>
    <ligand>
        <name>FMN</name>
        <dbReference type="ChEBI" id="CHEBI:58210"/>
    </ligand>
</feature>
<evidence type="ECO:0000259" key="12">
    <source>
        <dbReference type="Pfam" id="PF01180"/>
    </source>
</evidence>
<feature type="binding site" evidence="11">
    <location>
        <position position="169"/>
    </location>
    <ligand>
        <name>substrate</name>
    </ligand>
</feature>
<dbReference type="NCBIfam" id="NF003652">
    <property type="entry name" value="PRK05286.2-5"/>
    <property type="match status" value="1"/>
</dbReference>
<proteinExistence type="inferred from homology"/>
<dbReference type="GO" id="GO:0044205">
    <property type="term" value="P:'de novo' UMP biosynthetic process"/>
    <property type="evidence" value="ECO:0007669"/>
    <property type="project" value="UniProtKB-UniRule"/>
</dbReference>
<dbReference type="InterPro" id="IPR005719">
    <property type="entry name" value="Dihydroorotate_DH_2"/>
</dbReference>